<dbReference type="Gene3D" id="3.40.50.300">
    <property type="entry name" value="P-loop containing nucleotide triphosphate hydrolases"/>
    <property type="match status" value="1"/>
</dbReference>
<protein>
    <submittedName>
        <fullName evidence="8">Primosomal protein N</fullName>
    </submittedName>
</protein>
<keyword evidence="7" id="KW-0238">DNA-binding</keyword>
<keyword evidence="3" id="KW-0479">Metal-binding</keyword>
<organism evidence="8 9">
    <name type="scientific">Candidatus Zambryskibacteria bacterium RIFCSPLOWO2_01_FULL_39_39</name>
    <dbReference type="NCBI Taxonomy" id="1802758"/>
    <lineage>
        <taxon>Bacteria</taxon>
        <taxon>Candidatus Zambryskiibacteriota</taxon>
    </lineage>
</organism>
<comment type="caution">
    <text evidence="8">The sequence shown here is derived from an EMBL/GenBank/DDBJ whole genome shotgun (WGS) entry which is preliminary data.</text>
</comment>
<dbReference type="GO" id="GO:0005524">
    <property type="term" value="F:ATP binding"/>
    <property type="evidence" value="ECO:0007669"/>
    <property type="project" value="UniProtKB-KW"/>
</dbReference>
<dbReference type="PANTHER" id="PTHR30580">
    <property type="entry name" value="PRIMOSOMAL PROTEIN N"/>
    <property type="match status" value="1"/>
</dbReference>
<dbReference type="AlphaFoldDB" id="A0A1G2TXU4"/>
<reference evidence="8 9" key="1">
    <citation type="journal article" date="2016" name="Nat. Commun.">
        <title>Thousands of microbial genomes shed light on interconnected biogeochemical processes in an aquifer system.</title>
        <authorList>
            <person name="Anantharaman K."/>
            <person name="Brown C.T."/>
            <person name="Hug L.A."/>
            <person name="Sharon I."/>
            <person name="Castelle C.J."/>
            <person name="Probst A.J."/>
            <person name="Thomas B.C."/>
            <person name="Singh A."/>
            <person name="Wilkins M.J."/>
            <person name="Karaoz U."/>
            <person name="Brodie E.L."/>
            <person name="Williams K.H."/>
            <person name="Hubbard S.S."/>
            <person name="Banfield J.F."/>
        </authorList>
    </citation>
    <scope>NUCLEOTIDE SEQUENCE [LARGE SCALE GENOMIC DNA]</scope>
</reference>
<name>A0A1G2TXU4_9BACT</name>
<dbReference type="STRING" id="1802758.A3A96_01715"/>
<accession>A0A1G2TXU4</accession>
<evidence type="ECO:0000256" key="1">
    <source>
        <dbReference type="ARBA" id="ARBA00022515"/>
    </source>
</evidence>
<proteinExistence type="predicted"/>
<dbReference type="GO" id="GO:0006302">
    <property type="term" value="P:double-strand break repair"/>
    <property type="evidence" value="ECO:0007669"/>
    <property type="project" value="InterPro"/>
</dbReference>
<dbReference type="GO" id="GO:0006310">
    <property type="term" value="P:DNA recombination"/>
    <property type="evidence" value="ECO:0007669"/>
    <property type="project" value="InterPro"/>
</dbReference>
<dbReference type="InterPro" id="IPR005259">
    <property type="entry name" value="PriA"/>
</dbReference>
<keyword evidence="4" id="KW-0547">Nucleotide-binding</keyword>
<dbReference type="InterPro" id="IPR027417">
    <property type="entry name" value="P-loop_NTPase"/>
</dbReference>
<dbReference type="InterPro" id="IPR042115">
    <property type="entry name" value="PriA_3primeBD_sf"/>
</dbReference>
<evidence type="ECO:0000256" key="6">
    <source>
        <dbReference type="ARBA" id="ARBA00022840"/>
    </source>
</evidence>
<sequence>MFIIECLPLSKGLSKESLSYFGPKYLEPGSLLKINIRGKSVSALVLESKDVTEAKLSIKSANFQLKKISAVTAKPFLQKKFLEAVRETAKYFVATEGNIIPQLIPSFILENPNLLQLPRTVLWDRGSLRTVLGNDSIKNEIAILQAPNEERLDLYKSLIREEFAKKKSVFLCLPQNENVRKTQEKLERGIESFVCTFHNEMKKKDLIKEWKRACETKHPVLIIATAKWLFLPRLDFGTIIIDKENETGWKTLSRPFIDLRFFAEILANKKNIRTVIGDSFLRIETLYRYKQGEVSEFENVKWRMPLEIKTTIIDLKELGQGKEFKTISPELLNLIKKTIEKGSNMFIFAARKGLSSVTVCRDCGEQVKCFNCSSPMILYKTKTSPDQSTQNGAVFKCHQCGETRDAAEVCQNCHSWKLAAFGSGIDRVAEELRKSVPNINLFELHKDIVETNAKALNVIKNFYENKGSILLGTEMALSYIYKKVGSSAICSFDSLFSIPDFRIREKIFRLILQTKSIAKENLLIQTRNPKDSTVEFARSGNLIEFYKKEIEDRAVLSYPPFSIFIKITVRGTKSFVGKETQVLKNVFENSENKNYSATIFPSIHEKRGEQSAINAVIKIPKEKWVDSALFSILKSLPPHFEIKTDPDNLL</sequence>
<dbReference type="EMBL" id="MHWB01000013">
    <property type="protein sequence ID" value="OHB01392.1"/>
    <property type="molecule type" value="Genomic_DNA"/>
</dbReference>
<evidence type="ECO:0000256" key="7">
    <source>
        <dbReference type="ARBA" id="ARBA00023125"/>
    </source>
</evidence>
<dbReference type="GO" id="GO:0006270">
    <property type="term" value="P:DNA replication initiation"/>
    <property type="evidence" value="ECO:0007669"/>
    <property type="project" value="TreeGrafter"/>
</dbReference>
<evidence type="ECO:0000256" key="4">
    <source>
        <dbReference type="ARBA" id="ARBA00022741"/>
    </source>
</evidence>
<dbReference type="NCBIfam" id="TIGR00595">
    <property type="entry name" value="priA"/>
    <property type="match status" value="1"/>
</dbReference>
<evidence type="ECO:0000313" key="8">
    <source>
        <dbReference type="EMBL" id="OHB01392.1"/>
    </source>
</evidence>
<evidence type="ECO:0000313" key="9">
    <source>
        <dbReference type="Proteomes" id="UP000177707"/>
    </source>
</evidence>
<evidence type="ECO:0000256" key="5">
    <source>
        <dbReference type="ARBA" id="ARBA00022833"/>
    </source>
</evidence>
<dbReference type="Proteomes" id="UP000177707">
    <property type="component" value="Unassembled WGS sequence"/>
</dbReference>
<dbReference type="GO" id="GO:0006269">
    <property type="term" value="P:DNA replication, synthesis of primer"/>
    <property type="evidence" value="ECO:0007669"/>
    <property type="project" value="UniProtKB-KW"/>
</dbReference>
<gene>
    <name evidence="8" type="ORF">A3A96_01715</name>
</gene>
<dbReference type="GO" id="GO:0043138">
    <property type="term" value="F:3'-5' DNA helicase activity"/>
    <property type="evidence" value="ECO:0007669"/>
    <property type="project" value="TreeGrafter"/>
</dbReference>
<keyword evidence="1" id="KW-0639">Primosome</keyword>
<dbReference type="PANTHER" id="PTHR30580:SF0">
    <property type="entry name" value="PRIMOSOMAL PROTEIN N"/>
    <property type="match status" value="1"/>
</dbReference>
<dbReference type="GO" id="GO:0003677">
    <property type="term" value="F:DNA binding"/>
    <property type="evidence" value="ECO:0007669"/>
    <property type="project" value="UniProtKB-KW"/>
</dbReference>
<dbReference type="GO" id="GO:0046872">
    <property type="term" value="F:metal ion binding"/>
    <property type="evidence" value="ECO:0007669"/>
    <property type="project" value="UniProtKB-KW"/>
</dbReference>
<keyword evidence="2" id="KW-0235">DNA replication</keyword>
<dbReference type="Gene3D" id="3.40.1440.60">
    <property type="entry name" value="PriA, 3(prime) DNA-binding domain"/>
    <property type="match status" value="1"/>
</dbReference>
<evidence type="ECO:0000256" key="3">
    <source>
        <dbReference type="ARBA" id="ARBA00022723"/>
    </source>
</evidence>
<keyword evidence="5" id="KW-0862">Zinc</keyword>
<keyword evidence="6" id="KW-0067">ATP-binding</keyword>
<evidence type="ECO:0000256" key="2">
    <source>
        <dbReference type="ARBA" id="ARBA00022705"/>
    </source>
</evidence>
<dbReference type="GO" id="GO:1990077">
    <property type="term" value="C:primosome complex"/>
    <property type="evidence" value="ECO:0007669"/>
    <property type="project" value="UniProtKB-KW"/>
</dbReference>